<keyword evidence="1" id="KW-0812">Transmembrane</keyword>
<accession>A0A1M5N5Z8</accession>
<evidence type="ECO:0000313" key="2">
    <source>
        <dbReference type="EMBL" id="SHG84968.1"/>
    </source>
</evidence>
<evidence type="ECO:0000256" key="1">
    <source>
        <dbReference type="SAM" id="Phobius"/>
    </source>
</evidence>
<gene>
    <name evidence="2" type="ORF">SAMN04488109_2126</name>
</gene>
<proteinExistence type="predicted"/>
<keyword evidence="1" id="KW-0472">Membrane</keyword>
<keyword evidence="1" id="KW-1133">Transmembrane helix</keyword>
<evidence type="ECO:0000313" key="3">
    <source>
        <dbReference type="Proteomes" id="UP000184212"/>
    </source>
</evidence>
<sequence length="58" mass="6690">MRVESDFPPGDVWIVLLEFGKQVCNKRRDAFRYTTLFIAMYSLICWIVSGTSLLTSTL</sequence>
<keyword evidence="3" id="KW-1185">Reference proteome</keyword>
<organism evidence="2 3">
    <name type="scientific">Chryseolinea serpens</name>
    <dbReference type="NCBI Taxonomy" id="947013"/>
    <lineage>
        <taxon>Bacteria</taxon>
        <taxon>Pseudomonadati</taxon>
        <taxon>Bacteroidota</taxon>
        <taxon>Cytophagia</taxon>
        <taxon>Cytophagales</taxon>
        <taxon>Fulvivirgaceae</taxon>
        <taxon>Chryseolinea</taxon>
    </lineage>
</organism>
<dbReference type="Proteomes" id="UP000184212">
    <property type="component" value="Unassembled WGS sequence"/>
</dbReference>
<dbReference type="EMBL" id="FQWQ01000001">
    <property type="protein sequence ID" value="SHG84968.1"/>
    <property type="molecule type" value="Genomic_DNA"/>
</dbReference>
<name>A0A1M5N5Z8_9BACT</name>
<dbReference type="AlphaFoldDB" id="A0A1M5N5Z8"/>
<reference evidence="2 3" key="1">
    <citation type="submission" date="2016-11" db="EMBL/GenBank/DDBJ databases">
        <authorList>
            <person name="Jaros S."/>
            <person name="Januszkiewicz K."/>
            <person name="Wedrychowicz H."/>
        </authorList>
    </citation>
    <scope>NUCLEOTIDE SEQUENCE [LARGE SCALE GENOMIC DNA]</scope>
    <source>
        <strain evidence="2 3">DSM 24574</strain>
    </source>
</reference>
<protein>
    <submittedName>
        <fullName evidence="2">Uncharacterized protein</fullName>
    </submittedName>
</protein>
<feature type="transmembrane region" description="Helical" evidence="1">
    <location>
        <begin position="30"/>
        <end position="49"/>
    </location>
</feature>